<keyword evidence="2" id="KW-1185">Reference proteome</keyword>
<dbReference type="EMBL" id="MU268209">
    <property type="protein sequence ID" value="KAH7905363.1"/>
    <property type="molecule type" value="Genomic_DNA"/>
</dbReference>
<accession>A0ACB7ZX59</accession>
<organism evidence="1 2">
    <name type="scientific">Hygrophoropsis aurantiaca</name>
    <dbReference type="NCBI Taxonomy" id="72124"/>
    <lineage>
        <taxon>Eukaryota</taxon>
        <taxon>Fungi</taxon>
        <taxon>Dikarya</taxon>
        <taxon>Basidiomycota</taxon>
        <taxon>Agaricomycotina</taxon>
        <taxon>Agaricomycetes</taxon>
        <taxon>Agaricomycetidae</taxon>
        <taxon>Boletales</taxon>
        <taxon>Coniophorineae</taxon>
        <taxon>Hygrophoropsidaceae</taxon>
        <taxon>Hygrophoropsis</taxon>
    </lineage>
</organism>
<gene>
    <name evidence="1" type="ORF">BJ138DRAFT_1230325</name>
</gene>
<protein>
    <submittedName>
        <fullName evidence="1">Uncharacterized protein</fullName>
    </submittedName>
</protein>
<comment type="caution">
    <text evidence="1">The sequence shown here is derived from an EMBL/GenBank/DDBJ whole genome shotgun (WGS) entry which is preliminary data.</text>
</comment>
<dbReference type="Proteomes" id="UP000790377">
    <property type="component" value="Unassembled WGS sequence"/>
</dbReference>
<evidence type="ECO:0000313" key="1">
    <source>
        <dbReference type="EMBL" id="KAH7905363.1"/>
    </source>
</evidence>
<reference evidence="1" key="1">
    <citation type="journal article" date="2021" name="New Phytol.">
        <title>Evolutionary innovations through gain and loss of genes in the ectomycorrhizal Boletales.</title>
        <authorList>
            <person name="Wu G."/>
            <person name="Miyauchi S."/>
            <person name="Morin E."/>
            <person name="Kuo A."/>
            <person name="Drula E."/>
            <person name="Varga T."/>
            <person name="Kohler A."/>
            <person name="Feng B."/>
            <person name="Cao Y."/>
            <person name="Lipzen A."/>
            <person name="Daum C."/>
            <person name="Hundley H."/>
            <person name="Pangilinan J."/>
            <person name="Johnson J."/>
            <person name="Barry K."/>
            <person name="LaButti K."/>
            <person name="Ng V."/>
            <person name="Ahrendt S."/>
            <person name="Min B."/>
            <person name="Choi I.G."/>
            <person name="Park H."/>
            <person name="Plett J.M."/>
            <person name="Magnuson J."/>
            <person name="Spatafora J.W."/>
            <person name="Nagy L.G."/>
            <person name="Henrissat B."/>
            <person name="Grigoriev I.V."/>
            <person name="Yang Z.L."/>
            <person name="Xu J."/>
            <person name="Martin F.M."/>
        </authorList>
    </citation>
    <scope>NUCLEOTIDE SEQUENCE</scope>
    <source>
        <strain evidence="1">ATCC 28755</strain>
    </source>
</reference>
<sequence>MTQKIHGQSQAPPSNPPPDYPSALPVTHTPALDTHPGNTFHAYCDRDAYAPMQDLDFQPSLQLGGGRRYISPPVEVTPTRLRTRIKATERDVGIVRDAEGRRARLVDKETSEPLSGEDVVPFYEENSMGYLPMDNQSSGSVQGLIRGQSHPPSDIQYEHQSSPFSVHYDTDILDQFLEASSDFDTGVQDFTSSGTHGLLRASSPVTTSRYLRPTSEVPADTRISSTLNVCPPRRASSCDPINHVTYPHSQGSFHPPRDLSSVTASQDECHGSSSDERSTHDNLPTGSAYQSFRIPAHHNHPVPSTSSSSASEPSPNQLVPHPKVPGFFLRNKNSQLAALPPNKKLAPPSTLTALGFEEPESMDRDTLIKKYPNITKLPAMRLIPPTPAKSNELQPEHSNDAALEVANELFPEEENTLSADKDMLPAVGGRRSNETNELLEQTFQEINAIINGLGSKTKISTSQILDLWMKQYNGRTIGTNYWNKYNKRWNFFEEEELARIPVEDRPQGSQKVTPKIRGLCFEQYKLKYTNWQERLDAFEELSLCDEAPQTVQQRASEFAKIFKKVSSLLEFAETRFGFMGLLLMCGSVVNQDASLGKLYTSQGLQDFFPVRFLVNTDEVLGHAKAHVYNHISLKVAQESAAQRDENMNSKANISQMQPTNYRGSPEKRSTGLGEGPSEDPFVGMGSPEKLPTNIVPVENVQAILKATLREEIEKLGGIFPSDRLFPWVGLLGVLSKACLMAIGWPEGCPLPGERDGPVSSRNTKGVSGITNANRYSLLGALDHKILKFVKVPKNQWEDLLSSIIPVIQGVAPNYDSPHARGRQMFHDGHFNREGLPRLPRSTAATKVKPSGSRKKINSTADMEVLNLISDDESESEAPKIVARKNLKKLPKIEVVIPPPPRFIKNLKGKGREVIKIDQSSEVQSGSEYQADKLDEEVNSDYEAGETAQKRKAKSAGNLHAAKKRISRTDANRDADHQGQTKGKGKALDEPRTKLSVKQAGKQKRVCSPVYIESDSDDQLLGQSGITTEGSARPKPKPLVPGSAVAIKRENEIKDVLAFGGQVPSRSHHASTGAPQPSEQAQERSHHTSTGAPSSAEGVLTSGQFILSTRQLSRTLSPSPAQSTPSPKRTTNSTTLSLNHPPPQAHMERARSTDRGDGYTHAQTLNNVLGSQSHPDTQAPSRQHSQQPRQTAHAQQEGQRGRSAHTQPGLWVQETRMHQEVHDASTCDGRNQQQAAQNIRRTHSQQGSRDVRVQQTSTRDAQTQLGSHDIRAPQDARDERAQLELRTQQENRTQGLRMQRGLRTQQDTWNQQEAPTCQSPLAQQEAQAQQDAHNLRAQREARAQALAEARALIKAHEDEEVRVVADSRISRPPAVTSQFMHGFQSTPSNVFSSEAPTSMHTDRNFNNMSRQLLGTGYTQIDADIYSGPSADVYTNSFQPVDQYNPSYYHTTSGAGSSQPETLYAPPVAPPPYIPGSTGQSDGRM</sequence>
<proteinExistence type="predicted"/>
<evidence type="ECO:0000313" key="2">
    <source>
        <dbReference type="Proteomes" id="UP000790377"/>
    </source>
</evidence>
<name>A0ACB7ZX59_9AGAM</name>